<reference evidence="1" key="1">
    <citation type="submission" date="2018-05" db="EMBL/GenBank/DDBJ databases">
        <authorList>
            <person name="Lanie J.A."/>
            <person name="Ng W.-L."/>
            <person name="Kazmierczak K.M."/>
            <person name="Andrzejewski T.M."/>
            <person name="Davidsen T.M."/>
            <person name="Wayne K.J."/>
            <person name="Tettelin H."/>
            <person name="Glass J.I."/>
            <person name="Rusch D."/>
            <person name="Podicherti R."/>
            <person name="Tsui H.-C.T."/>
            <person name="Winkler M.E."/>
        </authorList>
    </citation>
    <scope>NUCLEOTIDE SEQUENCE</scope>
</reference>
<name>A0A382D4Y0_9ZZZZ</name>
<protein>
    <submittedName>
        <fullName evidence="1">Uncharacterized protein</fullName>
    </submittedName>
</protein>
<sequence>MPDDRILMLFLIEFPMNFDLSYCERAKYC</sequence>
<gene>
    <name evidence="1" type="ORF">METZ01_LOCUS185467</name>
</gene>
<proteinExistence type="predicted"/>
<accession>A0A382D4Y0</accession>
<evidence type="ECO:0000313" key="1">
    <source>
        <dbReference type="EMBL" id="SVB32613.1"/>
    </source>
</evidence>
<dbReference type="EMBL" id="UINC01037312">
    <property type="protein sequence ID" value="SVB32613.1"/>
    <property type="molecule type" value="Genomic_DNA"/>
</dbReference>
<dbReference type="AlphaFoldDB" id="A0A382D4Y0"/>
<organism evidence="1">
    <name type="scientific">marine metagenome</name>
    <dbReference type="NCBI Taxonomy" id="408172"/>
    <lineage>
        <taxon>unclassified sequences</taxon>
        <taxon>metagenomes</taxon>
        <taxon>ecological metagenomes</taxon>
    </lineage>
</organism>